<keyword evidence="5" id="KW-0175">Coiled coil</keyword>
<keyword evidence="3" id="KW-0964">Secreted</keyword>
<dbReference type="PANTHER" id="PTHR33191:SF58">
    <property type="entry name" value="RIPENING-RELATED PROTEIN 1"/>
    <property type="match status" value="1"/>
</dbReference>
<dbReference type="AlphaFoldDB" id="A0AA88UE02"/>
<dbReference type="PANTHER" id="PTHR33191">
    <property type="entry name" value="RIPENING-RELATED PROTEIN 2-RELATED"/>
    <property type="match status" value="1"/>
</dbReference>
<comment type="caution">
    <text evidence="6">The sequence shown here is derived from an EMBL/GenBank/DDBJ whole genome shotgun (WGS) entry which is preliminary data.</text>
</comment>
<dbReference type="CDD" id="cd22270">
    <property type="entry name" value="DPBB_kiwellin-like"/>
    <property type="match status" value="1"/>
</dbReference>
<dbReference type="SUPFAM" id="SSF50685">
    <property type="entry name" value="Barwin-like endoglucanases"/>
    <property type="match status" value="1"/>
</dbReference>
<reference evidence="6" key="1">
    <citation type="submission" date="2022-12" db="EMBL/GenBank/DDBJ databases">
        <title>Draft genome assemblies for two species of Escallonia (Escalloniales).</title>
        <authorList>
            <person name="Chanderbali A."/>
            <person name="Dervinis C."/>
            <person name="Anghel I."/>
            <person name="Soltis D."/>
            <person name="Soltis P."/>
            <person name="Zapata F."/>
        </authorList>
    </citation>
    <scope>NUCLEOTIDE SEQUENCE</scope>
    <source>
        <strain evidence="6">UCBG92.1500</strain>
        <tissue evidence="6">Leaf</tissue>
    </source>
</reference>
<organism evidence="6 7">
    <name type="scientific">Escallonia rubra</name>
    <dbReference type="NCBI Taxonomy" id="112253"/>
    <lineage>
        <taxon>Eukaryota</taxon>
        <taxon>Viridiplantae</taxon>
        <taxon>Streptophyta</taxon>
        <taxon>Embryophyta</taxon>
        <taxon>Tracheophyta</taxon>
        <taxon>Spermatophyta</taxon>
        <taxon>Magnoliopsida</taxon>
        <taxon>eudicotyledons</taxon>
        <taxon>Gunneridae</taxon>
        <taxon>Pentapetalae</taxon>
        <taxon>asterids</taxon>
        <taxon>campanulids</taxon>
        <taxon>Escalloniales</taxon>
        <taxon>Escalloniaceae</taxon>
        <taxon>Escallonia</taxon>
    </lineage>
</organism>
<dbReference type="GO" id="GO:0005576">
    <property type="term" value="C:extracellular region"/>
    <property type="evidence" value="ECO:0007669"/>
    <property type="project" value="UniProtKB-SubCell"/>
</dbReference>
<dbReference type="InterPro" id="IPR036908">
    <property type="entry name" value="RlpA-like_sf"/>
</dbReference>
<evidence type="ECO:0000313" key="6">
    <source>
        <dbReference type="EMBL" id="KAK2978511.1"/>
    </source>
</evidence>
<accession>A0AA88UE02</accession>
<dbReference type="Gene3D" id="2.40.40.10">
    <property type="entry name" value="RlpA-like domain"/>
    <property type="match status" value="1"/>
</dbReference>
<comment type="similarity">
    <text evidence="2">Belongs to the kiwellin family.</text>
</comment>
<evidence type="ECO:0000256" key="1">
    <source>
        <dbReference type="ARBA" id="ARBA00004613"/>
    </source>
</evidence>
<keyword evidence="7" id="KW-1185">Reference proteome</keyword>
<sequence length="316" mass="34759">MKTQTCMVTNPYQAIVMARDSLKQREESVKMQSEIERLDDEVKELKEKTEEEKSSRCHAQKFKELKEISVNFASLDVEAQICEPSGTIKGTKPPKECSKRNLSTCCVEGQVYTTYDCSPPVTSHTTAQLTLRTFGNHPCQCDGLYRSDDLLIVALSTGWFEDYDRCLRKITISANGKNVTAEVLDECDSSKGCDKDHAYQPPCANNVVGASSAVWKALGVSRDKWGGGLNATWPFIPGITTLLVILGKSDVAIATVLVILVMHKATQGNGVSGETVVAHFLEITAIGRDNNHQWWRKATAELLSGVTAGSWPEKLL</sequence>
<protein>
    <submittedName>
        <fullName evidence="6">Uncharacterized protein</fullName>
    </submittedName>
</protein>
<proteinExistence type="inferred from homology"/>
<evidence type="ECO:0000313" key="7">
    <source>
        <dbReference type="Proteomes" id="UP001187471"/>
    </source>
</evidence>
<gene>
    <name evidence="6" type="ORF">RJ640_023757</name>
</gene>
<comment type="subcellular location">
    <subcellularLocation>
        <location evidence="1">Secreted</location>
    </subcellularLocation>
</comment>
<dbReference type="Proteomes" id="UP001187471">
    <property type="component" value="Unassembled WGS sequence"/>
</dbReference>
<dbReference type="InterPro" id="IPR039271">
    <property type="entry name" value="Kiwellin-like"/>
</dbReference>
<feature type="coiled-coil region" evidence="5">
    <location>
        <begin position="28"/>
        <end position="55"/>
    </location>
</feature>
<evidence type="ECO:0000256" key="3">
    <source>
        <dbReference type="ARBA" id="ARBA00022525"/>
    </source>
</evidence>
<dbReference type="EMBL" id="JAVXUO010001865">
    <property type="protein sequence ID" value="KAK2978511.1"/>
    <property type="molecule type" value="Genomic_DNA"/>
</dbReference>
<evidence type="ECO:0000256" key="5">
    <source>
        <dbReference type="SAM" id="Coils"/>
    </source>
</evidence>
<keyword evidence="4" id="KW-0732">Signal</keyword>
<dbReference type="Pfam" id="PF24300">
    <property type="entry name" value="KWL1"/>
    <property type="match status" value="1"/>
</dbReference>
<evidence type="ECO:0000256" key="4">
    <source>
        <dbReference type="ARBA" id="ARBA00022729"/>
    </source>
</evidence>
<name>A0AA88UE02_9ASTE</name>
<evidence type="ECO:0000256" key="2">
    <source>
        <dbReference type="ARBA" id="ARBA00005592"/>
    </source>
</evidence>